<evidence type="ECO:0000256" key="13">
    <source>
        <dbReference type="ARBA" id="ARBA00023146"/>
    </source>
</evidence>
<dbReference type="InterPro" id="IPR014758">
    <property type="entry name" value="Met-tRNA_synth"/>
</dbReference>
<evidence type="ECO:0000256" key="5">
    <source>
        <dbReference type="ARBA" id="ARBA00018753"/>
    </source>
</evidence>
<dbReference type="AlphaFoldDB" id="A0A5Q2N318"/>
<feature type="domain" description="TRNA-binding" evidence="18">
    <location>
        <begin position="381"/>
        <end position="481"/>
    </location>
</feature>
<evidence type="ECO:0000256" key="1">
    <source>
        <dbReference type="ARBA" id="ARBA00003314"/>
    </source>
</evidence>
<dbReference type="Gene3D" id="1.10.730.10">
    <property type="entry name" value="Isoleucyl-tRNA Synthetase, Domain 1"/>
    <property type="match status" value="1"/>
</dbReference>
<keyword evidence="7 16" id="KW-0820">tRNA-binding</keyword>
<evidence type="ECO:0000256" key="6">
    <source>
        <dbReference type="ARBA" id="ARBA00022490"/>
    </source>
</evidence>
<evidence type="ECO:0000256" key="2">
    <source>
        <dbReference type="ARBA" id="ARBA00004496"/>
    </source>
</evidence>
<accession>A0A5Q2N318</accession>
<dbReference type="SUPFAM" id="SSF52374">
    <property type="entry name" value="Nucleotidylyl transferase"/>
    <property type="match status" value="1"/>
</dbReference>
<dbReference type="InterPro" id="IPR012340">
    <property type="entry name" value="NA-bd_OB-fold"/>
</dbReference>
<evidence type="ECO:0000256" key="3">
    <source>
        <dbReference type="ARBA" id="ARBA00011738"/>
    </source>
</evidence>
<dbReference type="GO" id="GO:0000049">
    <property type="term" value="F:tRNA binding"/>
    <property type="evidence" value="ECO:0007669"/>
    <property type="project" value="UniProtKB-UniRule"/>
</dbReference>
<dbReference type="Proteomes" id="UP000366051">
    <property type="component" value="Chromosome"/>
</dbReference>
<dbReference type="EC" id="6.1.1.10" evidence="4"/>
<sequence length="481" mass="54501">MLQHIDANPDFIQPVSRRNEMISFIKQGLEDLCVSRTTFKWGIPVPNNPDHVIYVWFDALSNYITALGYGREDSASYRRYWPAQIHLVGKDIVRFHTIIWPIVLMALDEPLPQKVFGHGWVLLESGKMSKSKGNVIDPHVLIERYGVDALRYYLLREMPSGQDIYYSEEAFASRLNSDLANDLGNLLHRSLSMVEKFSDGIFYKPTKEAEGPLEKEIQSLAMNTVNEYSLYMDRFDLSNAHGAIMKLVSRMNKYVDERAPWALAKDPAKQEELKAVLYHMGESLRITTILLQSTMPNVPARIFEQLGLKERKELQKWEGTQWGLLPDGTKVEKGQPLFPRIDLEALRAAEERQDLSSQEEPITKKVSAPILPLKPEISIDDFAKVDLRIVEVIEAEKVPKTDKLLQLKVCLGEEERTVVSGIAKHYEPEQLIGKKVVLVANLKPAKLRGIVSQGMILAASNDEILEVLSAQEDLPAGSQVK</sequence>
<keyword evidence="20" id="KW-1185">Reference proteome</keyword>
<evidence type="ECO:0000256" key="14">
    <source>
        <dbReference type="ARBA" id="ARBA00030904"/>
    </source>
</evidence>
<gene>
    <name evidence="19" type="ORF">FTV88_2588</name>
</gene>
<evidence type="ECO:0000256" key="16">
    <source>
        <dbReference type="PROSITE-ProRule" id="PRU00209"/>
    </source>
</evidence>
<evidence type="ECO:0000256" key="11">
    <source>
        <dbReference type="ARBA" id="ARBA00022884"/>
    </source>
</evidence>
<keyword evidence="8 17" id="KW-0436">Ligase</keyword>
<evidence type="ECO:0000256" key="15">
    <source>
        <dbReference type="ARBA" id="ARBA00047364"/>
    </source>
</evidence>
<dbReference type="CDD" id="cd07957">
    <property type="entry name" value="Anticodon_Ia_Met"/>
    <property type="match status" value="1"/>
</dbReference>
<keyword evidence="10 17" id="KW-0067">ATP-binding</keyword>
<dbReference type="FunFam" id="2.40.50.140:FF:000042">
    <property type="entry name" value="Methionine--tRNA ligase"/>
    <property type="match status" value="1"/>
</dbReference>
<dbReference type="InterPro" id="IPR014729">
    <property type="entry name" value="Rossmann-like_a/b/a_fold"/>
</dbReference>
<comment type="catalytic activity">
    <reaction evidence="15">
        <text>tRNA(Met) + L-methionine + ATP = L-methionyl-tRNA(Met) + AMP + diphosphate</text>
        <dbReference type="Rhea" id="RHEA:13481"/>
        <dbReference type="Rhea" id="RHEA-COMP:9667"/>
        <dbReference type="Rhea" id="RHEA-COMP:9698"/>
        <dbReference type="ChEBI" id="CHEBI:30616"/>
        <dbReference type="ChEBI" id="CHEBI:33019"/>
        <dbReference type="ChEBI" id="CHEBI:57844"/>
        <dbReference type="ChEBI" id="CHEBI:78442"/>
        <dbReference type="ChEBI" id="CHEBI:78530"/>
        <dbReference type="ChEBI" id="CHEBI:456215"/>
        <dbReference type="EC" id="6.1.1.10"/>
    </reaction>
</comment>
<dbReference type="PROSITE" id="PS50886">
    <property type="entry name" value="TRBD"/>
    <property type="match status" value="1"/>
</dbReference>
<reference evidence="20" key="1">
    <citation type="submission" date="2019-11" db="EMBL/GenBank/DDBJ databases">
        <title>Genome sequence of Heliorestis convoluta strain HH, an alkaliphilic and minimalistic phototrophic bacterium from a soda lake in Egypt.</title>
        <authorList>
            <person name="Dewey E.D."/>
            <person name="Stokes L.M."/>
            <person name="Burchell B.M."/>
            <person name="Shaffer K.N."/>
            <person name="Huntington A.M."/>
            <person name="Baker J.M."/>
            <person name="Nadendla S."/>
            <person name="Giglio M.G."/>
            <person name="Touchman J.W."/>
            <person name="Blankenship R.E."/>
            <person name="Madigan M.T."/>
            <person name="Sattley W.M."/>
        </authorList>
    </citation>
    <scope>NUCLEOTIDE SEQUENCE [LARGE SCALE GENOMIC DNA]</scope>
    <source>
        <strain evidence="20">HH</strain>
    </source>
</reference>
<dbReference type="InterPro" id="IPR015413">
    <property type="entry name" value="Methionyl/Leucyl_tRNA_Synth"/>
</dbReference>
<evidence type="ECO:0000256" key="17">
    <source>
        <dbReference type="RuleBase" id="RU363039"/>
    </source>
</evidence>
<evidence type="ECO:0000313" key="19">
    <source>
        <dbReference type="EMBL" id="QGG48681.1"/>
    </source>
</evidence>
<dbReference type="InterPro" id="IPR041872">
    <property type="entry name" value="Anticodon_Met"/>
</dbReference>
<dbReference type="PRINTS" id="PR01041">
    <property type="entry name" value="TRNASYNTHMET"/>
</dbReference>
<comment type="similarity">
    <text evidence="17">Belongs to the class-I aminoacyl-tRNA synthetase family.</text>
</comment>
<dbReference type="NCBIfam" id="TIGR00399">
    <property type="entry name" value="metG_C_term"/>
    <property type="match status" value="1"/>
</dbReference>
<dbReference type="PANTHER" id="PTHR43326">
    <property type="entry name" value="METHIONYL-TRNA SYNTHETASE"/>
    <property type="match status" value="1"/>
</dbReference>
<keyword evidence="6" id="KW-0963">Cytoplasm</keyword>
<keyword evidence="11 16" id="KW-0694">RNA-binding</keyword>
<dbReference type="GO" id="GO:0005524">
    <property type="term" value="F:ATP binding"/>
    <property type="evidence" value="ECO:0007669"/>
    <property type="project" value="UniProtKB-KW"/>
</dbReference>
<dbReference type="EMBL" id="CP045875">
    <property type="protein sequence ID" value="QGG48681.1"/>
    <property type="molecule type" value="Genomic_DNA"/>
</dbReference>
<organism evidence="19 20">
    <name type="scientific">Heliorestis convoluta</name>
    <dbReference type="NCBI Taxonomy" id="356322"/>
    <lineage>
        <taxon>Bacteria</taxon>
        <taxon>Bacillati</taxon>
        <taxon>Bacillota</taxon>
        <taxon>Clostridia</taxon>
        <taxon>Eubacteriales</taxon>
        <taxon>Heliobacteriaceae</taxon>
        <taxon>Heliorestis</taxon>
    </lineage>
</organism>
<name>A0A5Q2N318_9FIRM</name>
<keyword evidence="12 17" id="KW-0648">Protein biosynthesis</keyword>
<dbReference type="Pfam" id="PF19303">
    <property type="entry name" value="Anticodon_3"/>
    <property type="match status" value="1"/>
</dbReference>
<proteinExistence type="inferred from homology"/>
<dbReference type="InterPro" id="IPR002547">
    <property type="entry name" value="tRNA-bd_dom"/>
</dbReference>
<dbReference type="GO" id="GO:0004825">
    <property type="term" value="F:methionine-tRNA ligase activity"/>
    <property type="evidence" value="ECO:0007669"/>
    <property type="project" value="UniProtKB-EC"/>
</dbReference>
<protein>
    <recommendedName>
        <fullName evidence="5">Methionine--tRNA ligase</fullName>
        <ecNumber evidence="4">6.1.1.10</ecNumber>
    </recommendedName>
    <alternativeName>
        <fullName evidence="14">Methionyl-tRNA synthetase</fullName>
    </alternativeName>
</protein>
<evidence type="ECO:0000259" key="18">
    <source>
        <dbReference type="PROSITE" id="PS50886"/>
    </source>
</evidence>
<dbReference type="GO" id="GO:0006431">
    <property type="term" value="P:methionyl-tRNA aminoacylation"/>
    <property type="evidence" value="ECO:0007669"/>
    <property type="project" value="InterPro"/>
</dbReference>
<evidence type="ECO:0000256" key="12">
    <source>
        <dbReference type="ARBA" id="ARBA00022917"/>
    </source>
</evidence>
<dbReference type="InterPro" id="IPR009080">
    <property type="entry name" value="tRNAsynth_Ia_anticodon-bd"/>
</dbReference>
<dbReference type="Gene3D" id="2.40.50.140">
    <property type="entry name" value="Nucleic acid-binding proteins"/>
    <property type="match status" value="1"/>
</dbReference>
<dbReference type="PANTHER" id="PTHR43326:SF1">
    <property type="entry name" value="METHIONINE--TRNA LIGASE, MITOCHONDRIAL"/>
    <property type="match status" value="1"/>
</dbReference>
<evidence type="ECO:0000256" key="10">
    <source>
        <dbReference type="ARBA" id="ARBA00022840"/>
    </source>
</evidence>
<dbReference type="KEGG" id="hcv:FTV88_2588"/>
<comment type="function">
    <text evidence="1">Is required not only for elongation of protein synthesis but also for the initiation of all mRNA translation through initiator tRNA(fMet) aminoacylation.</text>
</comment>
<keyword evidence="9 17" id="KW-0547">Nucleotide-binding</keyword>
<evidence type="ECO:0000313" key="20">
    <source>
        <dbReference type="Proteomes" id="UP000366051"/>
    </source>
</evidence>
<dbReference type="GO" id="GO:0005737">
    <property type="term" value="C:cytoplasm"/>
    <property type="evidence" value="ECO:0007669"/>
    <property type="project" value="UniProtKB-SubCell"/>
</dbReference>
<evidence type="ECO:0000256" key="8">
    <source>
        <dbReference type="ARBA" id="ARBA00022598"/>
    </source>
</evidence>
<dbReference type="InterPro" id="IPR004495">
    <property type="entry name" value="Met-tRNA-synth_bsu_C"/>
</dbReference>
<dbReference type="CDD" id="cd02800">
    <property type="entry name" value="tRNA_bind_EcMetRS_like"/>
    <property type="match status" value="1"/>
</dbReference>
<evidence type="ECO:0000256" key="4">
    <source>
        <dbReference type="ARBA" id="ARBA00012838"/>
    </source>
</evidence>
<dbReference type="NCBIfam" id="TIGR00398">
    <property type="entry name" value="metG"/>
    <property type="match status" value="1"/>
</dbReference>
<evidence type="ECO:0000256" key="9">
    <source>
        <dbReference type="ARBA" id="ARBA00022741"/>
    </source>
</evidence>
<dbReference type="SUPFAM" id="SSF50249">
    <property type="entry name" value="Nucleic acid-binding proteins"/>
    <property type="match status" value="1"/>
</dbReference>
<dbReference type="FunFam" id="1.10.730.10:FF:000026">
    <property type="entry name" value="Methionine--tRNA ligase"/>
    <property type="match status" value="1"/>
</dbReference>
<dbReference type="Gene3D" id="3.40.50.620">
    <property type="entry name" value="HUPs"/>
    <property type="match status" value="1"/>
</dbReference>
<dbReference type="NCBIfam" id="NF008900">
    <property type="entry name" value="PRK12267.1"/>
    <property type="match status" value="1"/>
</dbReference>
<evidence type="ECO:0000256" key="7">
    <source>
        <dbReference type="ARBA" id="ARBA00022555"/>
    </source>
</evidence>
<dbReference type="Pfam" id="PF09334">
    <property type="entry name" value="tRNA-synt_1g"/>
    <property type="match status" value="1"/>
</dbReference>
<comment type="subunit">
    <text evidence="3">Homodimer.</text>
</comment>
<dbReference type="InterPro" id="IPR033911">
    <property type="entry name" value="MetRS_core"/>
</dbReference>
<comment type="subcellular location">
    <subcellularLocation>
        <location evidence="2">Cytoplasm</location>
    </subcellularLocation>
</comment>
<dbReference type="Gene3D" id="2.170.220.10">
    <property type="match status" value="1"/>
</dbReference>
<dbReference type="Pfam" id="PF01588">
    <property type="entry name" value="tRNA_bind"/>
    <property type="match status" value="1"/>
</dbReference>
<dbReference type="SUPFAM" id="SSF47323">
    <property type="entry name" value="Anticodon-binding domain of a subclass of class I aminoacyl-tRNA synthetases"/>
    <property type="match status" value="1"/>
</dbReference>
<keyword evidence="13 17" id="KW-0030">Aminoacyl-tRNA synthetase</keyword>
<dbReference type="InterPro" id="IPR023457">
    <property type="entry name" value="Met-tRNA_synth_2"/>
</dbReference>